<sequence length="257" mass="30188">MTRLWKLYEKGNCEHLGSIIEDFVIDLRLKVTYSNKDHDIKNDEVPHWLSIMKMLMLGLRHQIRRIYPIFDEIIIKRSQISDSKKIKFQAKKITKPNTKNYDNKNTLNSNNKEGYSYNVLFLMLSDIDDGQRDWMSKYYAWHKLVNQLYDLTQKCPLKNSHRQPERIEIIVMFIPEVTDLRLIFTNVSSIKEDIKQGTKFFKEAADEEVADSQLPTENGNVTAQFNLSEMYFADVVGLNRDKEKGLQCSKVADLRVI</sequence>
<dbReference type="AlphaFoldDB" id="A0A2I1HG82"/>
<accession>A0A2I1HG82</accession>
<protein>
    <submittedName>
        <fullName evidence="1">Uncharacterized protein</fullName>
    </submittedName>
</protein>
<evidence type="ECO:0000313" key="1">
    <source>
        <dbReference type="EMBL" id="PKY57881.1"/>
    </source>
</evidence>
<keyword evidence="2" id="KW-1185">Reference proteome</keyword>
<gene>
    <name evidence="1" type="ORF">RhiirA4_479286</name>
</gene>
<organism evidence="1 2">
    <name type="scientific">Rhizophagus irregularis</name>
    <dbReference type="NCBI Taxonomy" id="588596"/>
    <lineage>
        <taxon>Eukaryota</taxon>
        <taxon>Fungi</taxon>
        <taxon>Fungi incertae sedis</taxon>
        <taxon>Mucoromycota</taxon>
        <taxon>Glomeromycotina</taxon>
        <taxon>Glomeromycetes</taxon>
        <taxon>Glomerales</taxon>
        <taxon>Glomeraceae</taxon>
        <taxon>Rhizophagus</taxon>
    </lineage>
</organism>
<name>A0A2I1HG82_9GLOM</name>
<dbReference type="EMBL" id="LLXI01002741">
    <property type="protein sequence ID" value="PKY57881.1"/>
    <property type="molecule type" value="Genomic_DNA"/>
</dbReference>
<dbReference type="Proteomes" id="UP000234323">
    <property type="component" value="Unassembled WGS sequence"/>
</dbReference>
<comment type="caution">
    <text evidence="1">The sequence shown here is derived from an EMBL/GenBank/DDBJ whole genome shotgun (WGS) entry which is preliminary data.</text>
</comment>
<evidence type="ECO:0000313" key="2">
    <source>
        <dbReference type="Proteomes" id="UP000234323"/>
    </source>
</evidence>
<proteinExistence type="predicted"/>
<reference evidence="1 2" key="1">
    <citation type="submission" date="2015-10" db="EMBL/GenBank/DDBJ databases">
        <title>Genome analyses suggest a sexual origin of heterokaryosis in a supposedly ancient asexual fungus.</title>
        <authorList>
            <person name="Ropars J."/>
            <person name="Sedzielewska K."/>
            <person name="Noel J."/>
            <person name="Charron P."/>
            <person name="Farinelli L."/>
            <person name="Marton T."/>
            <person name="Kruger M."/>
            <person name="Pelin A."/>
            <person name="Brachmann A."/>
            <person name="Corradi N."/>
        </authorList>
    </citation>
    <scope>NUCLEOTIDE SEQUENCE [LARGE SCALE GENOMIC DNA]</scope>
    <source>
        <strain evidence="1 2">A4</strain>
    </source>
</reference>